<name>A0ABT6EDI3_9ENTR</name>
<evidence type="ECO:0000256" key="1">
    <source>
        <dbReference type="SAM" id="SignalP"/>
    </source>
</evidence>
<organism evidence="2 3">
    <name type="scientific">Klebsiella huaxiensis</name>
    <dbReference type="NCBI Taxonomy" id="2153354"/>
    <lineage>
        <taxon>Bacteria</taxon>
        <taxon>Pseudomonadati</taxon>
        <taxon>Pseudomonadota</taxon>
        <taxon>Gammaproteobacteria</taxon>
        <taxon>Enterobacterales</taxon>
        <taxon>Enterobacteriaceae</taxon>
        <taxon>Klebsiella/Raoultella group</taxon>
        <taxon>Klebsiella</taxon>
    </lineage>
</organism>
<reference evidence="2" key="1">
    <citation type="submission" date="2023-03" db="EMBL/GenBank/DDBJ databases">
        <title>identification of new KPC variant in Klebsiella huaxiensis from the Hospital Sewage Samples in China.</title>
        <authorList>
            <person name="Wu Y."/>
        </authorList>
    </citation>
    <scope>NUCLEOTIDE SEQUENCE</scope>
    <source>
        <strain evidence="2">ZR-9</strain>
    </source>
</reference>
<proteinExistence type="predicted"/>
<gene>
    <name evidence="2" type="ORF">OXR69_016505</name>
</gene>
<sequence>MMKKLLLIAVVIGSLTGCTSAPPLNFSTPSVGVSQKKIDAQLKSLTVSLARPDEQKGDVTAGMEVITPIWRDSLQEALDRMAIFKDNSSNTVSLNVKVLALDVPSFGMSMTTKAVARYEIINRSNGDIIYTQDIESTGTVPASYAFVGVVRARESINRAVQNNITQFLQALESIDLTRPMFPSRVDK</sequence>
<protein>
    <submittedName>
        <fullName evidence="2">UDP-N-acetylglucosamine acyltransferase</fullName>
    </submittedName>
</protein>
<keyword evidence="3" id="KW-1185">Reference proteome</keyword>
<comment type="caution">
    <text evidence="2">The sequence shown here is derived from an EMBL/GenBank/DDBJ whole genome shotgun (WGS) entry which is preliminary data.</text>
</comment>
<evidence type="ECO:0000313" key="3">
    <source>
        <dbReference type="Proteomes" id="UP001075001"/>
    </source>
</evidence>
<dbReference type="EMBL" id="JAPQEX020000001">
    <property type="protein sequence ID" value="MDG1643461.1"/>
    <property type="molecule type" value="Genomic_DNA"/>
</dbReference>
<accession>A0ABT6EDI3</accession>
<dbReference type="GO" id="GO:0016746">
    <property type="term" value="F:acyltransferase activity"/>
    <property type="evidence" value="ECO:0007669"/>
    <property type="project" value="UniProtKB-KW"/>
</dbReference>
<evidence type="ECO:0000313" key="2">
    <source>
        <dbReference type="EMBL" id="MDG1643461.1"/>
    </source>
</evidence>
<feature type="chain" id="PRO_5045173640" evidence="1">
    <location>
        <begin position="22"/>
        <end position="187"/>
    </location>
</feature>
<feature type="signal peptide" evidence="1">
    <location>
        <begin position="1"/>
        <end position="21"/>
    </location>
</feature>
<dbReference type="Proteomes" id="UP001075001">
    <property type="component" value="Unassembled WGS sequence"/>
</dbReference>
<keyword evidence="2" id="KW-0808">Transferase</keyword>
<keyword evidence="1" id="KW-0732">Signal</keyword>
<keyword evidence="2" id="KW-0012">Acyltransferase</keyword>
<dbReference type="RefSeq" id="WP_227016002.1">
    <property type="nucleotide sequence ID" value="NZ_CABGGQ010000003.1"/>
</dbReference>
<dbReference type="PROSITE" id="PS51257">
    <property type="entry name" value="PROKAR_LIPOPROTEIN"/>
    <property type="match status" value="1"/>
</dbReference>